<dbReference type="Gene3D" id="3.90.1200.10">
    <property type="match status" value="1"/>
</dbReference>
<evidence type="ECO:0000313" key="3">
    <source>
        <dbReference type="Proteomes" id="UP000621510"/>
    </source>
</evidence>
<dbReference type="InterPro" id="IPR002575">
    <property type="entry name" value="Aminoglycoside_PTrfase"/>
</dbReference>
<accession>A0ABS1PS85</accession>
<evidence type="ECO:0000313" key="2">
    <source>
        <dbReference type="EMBL" id="MBL1115294.1"/>
    </source>
</evidence>
<dbReference type="Proteomes" id="UP000621510">
    <property type="component" value="Unassembled WGS sequence"/>
</dbReference>
<dbReference type="Pfam" id="PF01636">
    <property type="entry name" value="APH"/>
    <property type="match status" value="1"/>
</dbReference>
<reference evidence="2 3" key="1">
    <citation type="submission" date="2021-01" db="EMBL/GenBank/DDBJ databases">
        <title>WGS of actinomycetes isolated from Thailand.</title>
        <authorList>
            <person name="Thawai C."/>
        </authorList>
    </citation>
    <scope>NUCLEOTIDE SEQUENCE [LARGE SCALE GENOMIC DNA]</scope>
    <source>
        <strain evidence="2 3">CA3R110</strain>
    </source>
</reference>
<proteinExistence type="predicted"/>
<comment type="caution">
    <text evidence="2">The sequence shown here is derived from an EMBL/GenBank/DDBJ whole genome shotgun (WGS) entry which is preliminary data.</text>
</comment>
<gene>
    <name evidence="2" type="ORF">JK364_23265</name>
</gene>
<feature type="domain" description="Aminoglycoside phosphotransferase" evidence="1">
    <location>
        <begin position="50"/>
        <end position="249"/>
    </location>
</feature>
<dbReference type="InterPro" id="IPR011009">
    <property type="entry name" value="Kinase-like_dom_sf"/>
</dbReference>
<name>A0ABS1PS85_9ACTN</name>
<protein>
    <submittedName>
        <fullName evidence="2">Aminoglycoside phosphotransferase family protein</fullName>
    </submittedName>
</protein>
<dbReference type="SUPFAM" id="SSF56112">
    <property type="entry name" value="Protein kinase-like (PK-like)"/>
    <property type="match status" value="1"/>
</dbReference>
<evidence type="ECO:0000259" key="1">
    <source>
        <dbReference type="Pfam" id="PF01636"/>
    </source>
</evidence>
<organism evidence="2 3">
    <name type="scientific">Streptomyces endocoffeicus</name>
    <dbReference type="NCBI Taxonomy" id="2898945"/>
    <lineage>
        <taxon>Bacteria</taxon>
        <taxon>Bacillati</taxon>
        <taxon>Actinomycetota</taxon>
        <taxon>Actinomycetes</taxon>
        <taxon>Kitasatosporales</taxon>
        <taxon>Streptomycetaceae</taxon>
        <taxon>Streptomyces</taxon>
    </lineage>
</organism>
<dbReference type="EMBL" id="JAERRG010000009">
    <property type="protein sequence ID" value="MBL1115294.1"/>
    <property type="molecule type" value="Genomic_DNA"/>
</dbReference>
<sequence length="301" mass="33704">MEQHILPAFTGERALETAATICDRLGLETAGMEVIQPPADNAVVAIPQAGVVARIGADGTHRDRLSTELDVARWLDRCGVPVVRPFDELPQLIGCHGRIVTWWELINSRRSGKPSQLAILLRSLHCQTPPWPSSLSTLDPWTRIPEHIDAATGIPPEDRHFLRRHLRELQTEWESLSAMWPESFIHGDAHTGNTLDLGGGQAVLLDFERAAVGPASWDTAVAVAYHQIGWYDDDTYATYANAYGSDPANDHEMDLLVRIRLLRMTAWYASRTNREPSAVENVRHRIESLRDPRIPKQWVPG</sequence>
<keyword evidence="3" id="KW-1185">Reference proteome</keyword>